<sequence>MVVIALIFIVYYLIRLSNLYCLVYISDQVQALLNFYFDIF</sequence>
<feature type="transmembrane region" description="Helical" evidence="1">
    <location>
        <begin position="6"/>
        <end position="25"/>
    </location>
</feature>
<keyword evidence="3" id="KW-1185">Reference proteome</keyword>
<keyword evidence="1" id="KW-1133">Transmembrane helix</keyword>
<organism evidence="2 3">
    <name type="scientific">Pseudoalteromonas issachenkonii</name>
    <dbReference type="NCBI Taxonomy" id="152297"/>
    <lineage>
        <taxon>Bacteria</taxon>
        <taxon>Pseudomonadati</taxon>
        <taxon>Pseudomonadota</taxon>
        <taxon>Gammaproteobacteria</taxon>
        <taxon>Alteromonadales</taxon>
        <taxon>Pseudoalteromonadaceae</taxon>
        <taxon>Pseudoalteromonas</taxon>
    </lineage>
</organism>
<keyword evidence="1" id="KW-0812">Transmembrane</keyword>
<keyword evidence="1" id="KW-0472">Membrane</keyword>
<evidence type="ECO:0000313" key="3">
    <source>
        <dbReference type="Proteomes" id="UP000217258"/>
    </source>
</evidence>
<dbReference type="EMBL" id="CP011030">
    <property type="protein sequence ID" value="ATC89963.1"/>
    <property type="molecule type" value="Genomic_DNA"/>
</dbReference>
<evidence type="ECO:0000313" key="2">
    <source>
        <dbReference type="EMBL" id="ATC89963.1"/>
    </source>
</evidence>
<proteinExistence type="predicted"/>
<evidence type="ECO:0000256" key="1">
    <source>
        <dbReference type="SAM" id="Phobius"/>
    </source>
</evidence>
<accession>A0ABM6N172</accession>
<protein>
    <submittedName>
        <fullName evidence="2">Uncharacterized protein</fullName>
    </submittedName>
</protein>
<reference evidence="2 3" key="1">
    <citation type="submission" date="2015-06" db="EMBL/GenBank/DDBJ databases">
        <authorList>
            <person name="Xie B.-B."/>
            <person name="Rong J.-C."/>
            <person name="Qin Q.-L."/>
            <person name="Zhang Y.-Z."/>
        </authorList>
    </citation>
    <scope>NUCLEOTIDE SEQUENCE [LARGE SCALE GENOMIC DNA]</scope>
    <source>
        <strain evidence="2 3">KMM 3549</strain>
    </source>
</reference>
<dbReference type="Proteomes" id="UP000217258">
    <property type="component" value="Chromosome I"/>
</dbReference>
<gene>
    <name evidence="2" type="ORF">PISS_a0986</name>
</gene>
<name>A0ABM6N172_9GAMM</name>